<dbReference type="NCBIfam" id="TIGR04019">
    <property type="entry name" value="B_thiol_YtxJ"/>
    <property type="match status" value="1"/>
</dbReference>
<proteinExistence type="predicted"/>
<name>E4RVU0_LEAB4</name>
<dbReference type="AlphaFoldDB" id="E4RVU0"/>
<sequence>MNWKKLSTMEDLQSAIEESHQTPVGLFKHSTRCSISATAKDRLERNWSKIDGKISPYYLDLIAHRDISNAIQDTFGITHESPQFILLKNGKAVYHESHFGIQVSEIAEQI</sequence>
<dbReference type="HOGENOM" id="CLU_153787_0_0_10"/>
<dbReference type="InterPro" id="IPR036249">
    <property type="entry name" value="Thioredoxin-like_sf"/>
</dbReference>
<evidence type="ECO:0000313" key="1">
    <source>
        <dbReference type="EMBL" id="ADQ18850.1"/>
    </source>
</evidence>
<keyword evidence="2" id="KW-1185">Reference proteome</keyword>
<dbReference type="Proteomes" id="UP000007435">
    <property type="component" value="Chromosome"/>
</dbReference>
<dbReference type="InterPro" id="IPR022551">
    <property type="entry name" value="BrxC"/>
</dbReference>
<dbReference type="RefSeq" id="WP_013409877.1">
    <property type="nucleotide sequence ID" value="NC_014655.1"/>
</dbReference>
<organism evidence="1 2">
    <name type="scientific">Leadbetterella byssophila (strain DSM 17132 / JCM 16389 / KACC 11308 / NBRC 106382 / 4M15)</name>
    <dbReference type="NCBI Taxonomy" id="649349"/>
    <lineage>
        <taxon>Bacteria</taxon>
        <taxon>Pseudomonadati</taxon>
        <taxon>Bacteroidota</taxon>
        <taxon>Cytophagia</taxon>
        <taxon>Cytophagales</taxon>
        <taxon>Leadbetterellaceae</taxon>
        <taxon>Leadbetterella</taxon>
    </lineage>
</organism>
<dbReference type="SUPFAM" id="SSF52833">
    <property type="entry name" value="Thioredoxin-like"/>
    <property type="match status" value="1"/>
</dbReference>
<evidence type="ECO:0008006" key="3">
    <source>
        <dbReference type="Google" id="ProtNLM"/>
    </source>
</evidence>
<evidence type="ECO:0000313" key="2">
    <source>
        <dbReference type="Proteomes" id="UP000007435"/>
    </source>
</evidence>
<dbReference type="OrthoDB" id="677051at2"/>
<dbReference type="Pfam" id="PF11009">
    <property type="entry name" value="BrxC"/>
    <property type="match status" value="1"/>
</dbReference>
<reference evidence="1 2" key="2">
    <citation type="journal article" date="2011" name="Stand. Genomic Sci.">
        <title>Complete genome sequence of Leadbetterella byssophila type strain (4M15).</title>
        <authorList>
            <person name="Abt B."/>
            <person name="Teshima H."/>
            <person name="Lucas S."/>
            <person name="Lapidus A."/>
            <person name="Del Rio T.G."/>
            <person name="Nolan M."/>
            <person name="Tice H."/>
            <person name="Cheng J.F."/>
            <person name="Pitluck S."/>
            <person name="Liolios K."/>
            <person name="Pagani I."/>
            <person name="Ivanova N."/>
            <person name="Mavromatis K."/>
            <person name="Pati A."/>
            <person name="Tapia R."/>
            <person name="Han C."/>
            <person name="Goodwin L."/>
            <person name="Chen A."/>
            <person name="Palaniappan K."/>
            <person name="Land M."/>
            <person name="Hauser L."/>
            <person name="Chang Y.J."/>
            <person name="Jeffries C.D."/>
            <person name="Rohde M."/>
            <person name="Goker M."/>
            <person name="Tindall B.J."/>
            <person name="Detter J.C."/>
            <person name="Woyke T."/>
            <person name="Bristow J."/>
            <person name="Eisen J.A."/>
            <person name="Markowitz V."/>
            <person name="Hugenholtz P."/>
            <person name="Klenk H.P."/>
            <person name="Kyrpides N.C."/>
        </authorList>
    </citation>
    <scope>NUCLEOTIDE SEQUENCE [LARGE SCALE GENOMIC DNA]</scope>
    <source>
        <strain evidence="2">DSM 17132 / JCM 16389 / KACC 11308 / NBRC 106382 / 4M15</strain>
    </source>
</reference>
<gene>
    <name evidence="1" type="ordered locus">Lbys_3189</name>
</gene>
<accession>E4RVU0</accession>
<dbReference type="Gene3D" id="3.40.30.10">
    <property type="entry name" value="Glutaredoxin"/>
    <property type="match status" value="1"/>
</dbReference>
<dbReference type="STRING" id="649349.Lbys_3189"/>
<dbReference type="KEGG" id="lby:Lbys_3189"/>
<reference key="1">
    <citation type="submission" date="2010-11" db="EMBL/GenBank/DDBJ databases">
        <title>The complete genome of Leadbetterella byssophila DSM 17132.</title>
        <authorList>
            <consortium name="US DOE Joint Genome Institute (JGI-PGF)"/>
            <person name="Lucas S."/>
            <person name="Copeland A."/>
            <person name="Lapidus A."/>
            <person name="Glavina del Rio T."/>
            <person name="Dalin E."/>
            <person name="Tice H."/>
            <person name="Bruce D."/>
            <person name="Goodwin L."/>
            <person name="Pitluck S."/>
            <person name="Kyrpides N."/>
            <person name="Mavromatis K."/>
            <person name="Ivanova N."/>
            <person name="Teshima H."/>
            <person name="Brettin T."/>
            <person name="Detter J.C."/>
            <person name="Han C."/>
            <person name="Tapia R."/>
            <person name="Land M."/>
            <person name="Hauser L."/>
            <person name="Markowitz V."/>
            <person name="Cheng J.-F."/>
            <person name="Hugenholtz P."/>
            <person name="Woyke T."/>
            <person name="Wu D."/>
            <person name="Tindall B."/>
            <person name="Pomrenke H.G."/>
            <person name="Brambilla E."/>
            <person name="Klenk H.-P."/>
            <person name="Eisen J.A."/>
        </authorList>
    </citation>
    <scope>NUCLEOTIDE SEQUENCE [LARGE SCALE GENOMIC DNA]</scope>
    <source>
        <strain>DSM 17132</strain>
    </source>
</reference>
<dbReference type="EMBL" id="CP002305">
    <property type="protein sequence ID" value="ADQ18850.1"/>
    <property type="molecule type" value="Genomic_DNA"/>
</dbReference>
<protein>
    <recommendedName>
        <fullName evidence="3">General stress protein</fullName>
    </recommendedName>
</protein>
<dbReference type="eggNOG" id="COG3118">
    <property type="taxonomic scope" value="Bacteria"/>
</dbReference>